<feature type="domain" description="MacB-like periplasmic core" evidence="2">
    <location>
        <begin position="18"/>
        <end position="219"/>
    </location>
</feature>
<accession>A0A5C6M134</accession>
<comment type="caution">
    <text evidence="3">The sequence shown here is derived from an EMBL/GenBank/DDBJ whole genome shotgun (WGS) entry which is preliminary data.</text>
</comment>
<keyword evidence="1" id="KW-0472">Membrane</keyword>
<organism evidence="3 4">
    <name type="scientific">Planctomyces bekefii</name>
    <dbReference type="NCBI Taxonomy" id="1653850"/>
    <lineage>
        <taxon>Bacteria</taxon>
        <taxon>Pseudomonadati</taxon>
        <taxon>Planctomycetota</taxon>
        <taxon>Planctomycetia</taxon>
        <taxon>Planctomycetales</taxon>
        <taxon>Planctomycetaceae</taxon>
        <taxon>Planctomyces</taxon>
    </lineage>
</organism>
<keyword evidence="1" id="KW-0812">Transmembrane</keyword>
<gene>
    <name evidence="3" type="ORF">E3A20_29210</name>
</gene>
<dbReference type="Proteomes" id="UP000321083">
    <property type="component" value="Unassembled WGS sequence"/>
</dbReference>
<dbReference type="InterPro" id="IPR025857">
    <property type="entry name" value="MacB_PCD"/>
</dbReference>
<name>A0A5C6M134_9PLAN</name>
<dbReference type="PANTHER" id="PTHR43738:SF3">
    <property type="entry name" value="ABC TRANSPORTER PERMEASE"/>
    <property type="match status" value="1"/>
</dbReference>
<evidence type="ECO:0000313" key="4">
    <source>
        <dbReference type="Proteomes" id="UP000321083"/>
    </source>
</evidence>
<dbReference type="EMBL" id="SRHE01000924">
    <property type="protein sequence ID" value="TWW07949.1"/>
    <property type="molecule type" value="Genomic_DNA"/>
</dbReference>
<dbReference type="PANTHER" id="PTHR43738">
    <property type="entry name" value="ABC TRANSPORTER, MEMBRANE PROTEIN"/>
    <property type="match status" value="1"/>
</dbReference>
<evidence type="ECO:0000313" key="3">
    <source>
        <dbReference type="EMBL" id="TWW07949.1"/>
    </source>
</evidence>
<reference evidence="3 4" key="2">
    <citation type="submission" date="2019-08" db="EMBL/GenBank/DDBJ databases">
        <authorList>
            <person name="Henke P."/>
        </authorList>
    </citation>
    <scope>NUCLEOTIDE SEQUENCE [LARGE SCALE GENOMIC DNA]</scope>
    <source>
        <strain evidence="3">Phe10_nw2017</strain>
    </source>
</reference>
<sequence length="222" mass="25259">MHTLKYIWRNMRRNAVRSLLTVMSVGFSLALMTVLYGFLASQDTYRDAASQASRVVVMNIQGFSGRLPISALDDVRGMDHVAAAVPLSWYGGSYQDEQMPFAQFATDPEQLFEVWPEYSLPAEQLEAWKQNRQGCVIDRRIAERRGWKVGDRIPLKGNLYPFDLDLQICGIFDSPKNTDSVYFHWAYLNEGLRQQNFAVLDNAGTIFLRVDESPQIPAVTDP</sequence>
<keyword evidence="4" id="KW-1185">Reference proteome</keyword>
<keyword evidence="1" id="KW-1133">Transmembrane helix</keyword>
<dbReference type="AlphaFoldDB" id="A0A5C6M134"/>
<dbReference type="Pfam" id="PF12704">
    <property type="entry name" value="MacB_PCD"/>
    <property type="match status" value="1"/>
</dbReference>
<reference evidence="3 4" key="1">
    <citation type="submission" date="2019-08" db="EMBL/GenBank/DDBJ databases">
        <title>100 year-old enigma solved: identification of Planctomyces bekefii, the type genus and species of the phylum Planctomycetes.</title>
        <authorList>
            <person name="Svetlana D.N."/>
            <person name="Overmann J."/>
        </authorList>
    </citation>
    <scope>NUCLEOTIDE SEQUENCE [LARGE SCALE GENOMIC DNA]</scope>
    <source>
        <strain evidence="3">Phe10_nw2017</strain>
    </source>
</reference>
<protein>
    <recommendedName>
        <fullName evidence="2">MacB-like periplasmic core domain-containing protein</fullName>
    </recommendedName>
</protein>
<evidence type="ECO:0000259" key="2">
    <source>
        <dbReference type="Pfam" id="PF12704"/>
    </source>
</evidence>
<evidence type="ECO:0000256" key="1">
    <source>
        <dbReference type="SAM" id="Phobius"/>
    </source>
</evidence>
<proteinExistence type="predicted"/>
<dbReference type="InterPro" id="IPR051125">
    <property type="entry name" value="ABC-4/HrtB_transporter"/>
</dbReference>
<feature type="transmembrane region" description="Helical" evidence="1">
    <location>
        <begin position="20"/>
        <end position="39"/>
    </location>
</feature>